<dbReference type="Pfam" id="PF03087">
    <property type="entry name" value="BPS1"/>
    <property type="match status" value="1"/>
</dbReference>
<dbReference type="AlphaFoldDB" id="A0A9R1RBG4"/>
<feature type="compositionally biased region" description="Basic residues" evidence="1">
    <location>
        <begin position="1"/>
        <end position="10"/>
    </location>
</feature>
<dbReference type="InterPro" id="IPR004320">
    <property type="entry name" value="BPS1_pln"/>
</dbReference>
<gene>
    <name evidence="2" type="ORF">TRITD_2Av1G239320</name>
</gene>
<dbReference type="EMBL" id="LT934113">
    <property type="protein sequence ID" value="VAH35246.1"/>
    <property type="molecule type" value="Genomic_DNA"/>
</dbReference>
<dbReference type="OMA" id="CEASIGQ"/>
<organism evidence="2 3">
    <name type="scientific">Triticum turgidum subsp. durum</name>
    <name type="common">Durum wheat</name>
    <name type="synonym">Triticum durum</name>
    <dbReference type="NCBI Taxonomy" id="4567"/>
    <lineage>
        <taxon>Eukaryota</taxon>
        <taxon>Viridiplantae</taxon>
        <taxon>Streptophyta</taxon>
        <taxon>Embryophyta</taxon>
        <taxon>Tracheophyta</taxon>
        <taxon>Spermatophyta</taxon>
        <taxon>Magnoliopsida</taxon>
        <taxon>Liliopsida</taxon>
        <taxon>Poales</taxon>
        <taxon>Poaceae</taxon>
        <taxon>BOP clade</taxon>
        <taxon>Pooideae</taxon>
        <taxon>Triticodae</taxon>
        <taxon>Triticeae</taxon>
        <taxon>Triticinae</taxon>
        <taxon>Triticum</taxon>
    </lineage>
</organism>
<dbReference type="GO" id="GO:0048367">
    <property type="term" value="P:shoot system development"/>
    <property type="evidence" value="ECO:0007669"/>
    <property type="project" value="InterPro"/>
</dbReference>
<keyword evidence="3" id="KW-1185">Reference proteome</keyword>
<dbReference type="Proteomes" id="UP000324705">
    <property type="component" value="Chromosome 2A"/>
</dbReference>
<reference evidence="2 3" key="1">
    <citation type="submission" date="2017-09" db="EMBL/GenBank/DDBJ databases">
        <authorList>
            <consortium name="International Durum Wheat Genome Sequencing Consortium (IDWGSC)"/>
            <person name="Milanesi L."/>
        </authorList>
    </citation>
    <scope>NUCLEOTIDE SEQUENCE [LARGE SCALE GENOMIC DNA]</scope>
    <source>
        <strain evidence="3">cv. Svevo</strain>
    </source>
</reference>
<protein>
    <submittedName>
        <fullName evidence="2">Uncharacterized protein</fullName>
    </submittedName>
</protein>
<sequence>MSRAKRRSAGKHNTTNDDDASTSSTLQLRPEARMKPEERARKAAFELHDSLERCIASVDGSGEKVFRALINTRVSLLNILSPTF</sequence>
<evidence type="ECO:0000256" key="1">
    <source>
        <dbReference type="SAM" id="MobiDB-lite"/>
    </source>
</evidence>
<proteinExistence type="predicted"/>
<evidence type="ECO:0000313" key="3">
    <source>
        <dbReference type="Proteomes" id="UP000324705"/>
    </source>
</evidence>
<dbReference type="GO" id="GO:0048364">
    <property type="term" value="P:root development"/>
    <property type="evidence" value="ECO:0007669"/>
    <property type="project" value="InterPro"/>
</dbReference>
<feature type="region of interest" description="Disordered" evidence="1">
    <location>
        <begin position="1"/>
        <end position="38"/>
    </location>
</feature>
<name>A0A9R1RBG4_TRITD</name>
<evidence type="ECO:0000313" key="2">
    <source>
        <dbReference type="EMBL" id="VAH35246.1"/>
    </source>
</evidence>
<accession>A0A9R1RBG4</accession>
<dbReference type="Gramene" id="TRITD2Av1G239320.1">
    <property type="protein sequence ID" value="TRITD2Av1G239320.1"/>
    <property type="gene ID" value="TRITD2Av1G239320"/>
</dbReference>